<evidence type="ECO:0000313" key="4">
    <source>
        <dbReference type="EMBL" id="RGR72038.1"/>
    </source>
</evidence>
<dbReference type="Gene3D" id="2.60.120.260">
    <property type="entry name" value="Galactose-binding domain-like"/>
    <property type="match status" value="1"/>
</dbReference>
<feature type="chain" id="PRO_5033414908" description="Peptidase M60 domain-containing protein" evidence="1">
    <location>
        <begin position="18"/>
        <end position="937"/>
    </location>
</feature>
<dbReference type="Gene3D" id="2.60.40.10">
    <property type="entry name" value="Immunoglobulins"/>
    <property type="match status" value="2"/>
</dbReference>
<protein>
    <recommendedName>
        <fullName evidence="2">Peptidase M60 domain-containing protein</fullName>
    </recommendedName>
</protein>
<dbReference type="AlphaFoldDB" id="A0A412FV59"/>
<dbReference type="Proteomes" id="UP000284205">
    <property type="component" value="Unassembled WGS sequence"/>
</dbReference>
<organism evidence="4 5">
    <name type="scientific">Bacteroides caccae</name>
    <dbReference type="NCBI Taxonomy" id="47678"/>
    <lineage>
        <taxon>Bacteria</taxon>
        <taxon>Pseudomonadati</taxon>
        <taxon>Bacteroidota</taxon>
        <taxon>Bacteroidia</taxon>
        <taxon>Bacteroidales</taxon>
        <taxon>Bacteroidaceae</taxon>
        <taxon>Bacteroides</taxon>
    </lineage>
</organism>
<proteinExistence type="predicted"/>
<dbReference type="Gene3D" id="2.60.120.1250">
    <property type="entry name" value="Peptidase M60, enhancin-like domain 1"/>
    <property type="match status" value="1"/>
</dbReference>
<dbReference type="RefSeq" id="WP_122139248.1">
    <property type="nucleotide sequence ID" value="NZ_JALDMH010000004.1"/>
</dbReference>
<dbReference type="InterPro" id="IPR042279">
    <property type="entry name" value="Pep_M60_3"/>
</dbReference>
<dbReference type="Pfam" id="PF13004">
    <property type="entry name" value="BACON"/>
    <property type="match status" value="1"/>
</dbReference>
<dbReference type="InterPro" id="IPR000421">
    <property type="entry name" value="FA58C"/>
</dbReference>
<reference evidence="4 5" key="1">
    <citation type="submission" date="2018-08" db="EMBL/GenBank/DDBJ databases">
        <title>A genome reference for cultivated species of the human gut microbiota.</title>
        <authorList>
            <person name="Zou Y."/>
            <person name="Xue W."/>
            <person name="Luo G."/>
        </authorList>
    </citation>
    <scope>NUCLEOTIDE SEQUENCE [LARGE SCALE GENOMIC DNA]</scope>
    <source>
        <strain evidence="4 5">AF24-29LB</strain>
    </source>
</reference>
<evidence type="ECO:0000313" key="3">
    <source>
        <dbReference type="EMBL" id="KAA5465412.1"/>
    </source>
</evidence>
<evidence type="ECO:0000256" key="1">
    <source>
        <dbReference type="SAM" id="SignalP"/>
    </source>
</evidence>
<dbReference type="Pfam" id="PF13402">
    <property type="entry name" value="Peptidase_M60"/>
    <property type="match status" value="1"/>
</dbReference>
<keyword evidence="1" id="KW-0732">Signal</keyword>
<dbReference type="SMART" id="SM01276">
    <property type="entry name" value="M60-like"/>
    <property type="match status" value="1"/>
</dbReference>
<dbReference type="Pfam" id="PF00754">
    <property type="entry name" value="F5_F8_type_C"/>
    <property type="match status" value="1"/>
</dbReference>
<dbReference type="InterPro" id="IPR024361">
    <property type="entry name" value="BACON"/>
</dbReference>
<dbReference type="InterPro" id="IPR013783">
    <property type="entry name" value="Ig-like_fold"/>
</dbReference>
<accession>A0A412FV59</accession>
<sequence length="937" mass="106023">MKNIFAILLLCSTIVCCACGSEDEKEMITPVLEVGSKNVYVGESAVTREISITSNVEWSASVASEGQAWCHVDLQSDRLLIHIDENTEKDVRKTSIQIAASQLKETIQVAQLGWGKAILVSPKSIKVLPIGEEFSFEVTANIEYNVEIEEGCNWIHVVPKTRSTHEMVTNTFVYKADLNATEYRETTIWVKDKDENSEIESGSLTVTQEKMKDNYESTGIEGIKEDIKVQVIRGEANKAQSISEGIEKTFDGDMNTIYHSPYNDNKVTEESPAILTYYFDEGADMDYLVYYPRTDGGANGRFKEVEIRVRSNANTYGTDEWTTVIKKNLGGSSSAARIDFPVSQIGVSAVQIVVNSGIGDFASCAEMEFYKKNPDPFDYSVLFTDASCSELKPGVTEEDIQNCNYSFFKNIAYYMYRQKYPREFRIAEFKAYPHPDIQKAINKTSAYSLLDNPTGIYVAQGQELVVLVADAHNEDMGICIQNLDKPGGDGFGGDTYPLTTGVNKIKVKNKGLVYVIYHTTSLEELAGKQPVKIHFASGKVNGYFDSNKHEASRWSELLNNTVCGYFDVLGTYAHLTFPVNRLRNSTGNRGKELIDLYDEIVEKEQIFMGLKKYGGMFMNRMYLNVMYHNFMYASDYHTAYHDDTMDELCNPDRLKTTGCWGPAHEIGHCNQTRPGLKWHGLTEVTNNIMSQYIQTTVWGNTSRLQSEGWYTKAWDEIIAKRRAHAQETDFFMKLVPFWQLELYWGKVKGFTPKESNGWDGFYPQIYEHIRKNPDLPTAGEQQLEFVYICCLKAEKDLTGFFRKWGFLTPVDVTVDDYGDGKIIVTQKQIDEILAKIDLLGFEKETAAFEYITDDNLNYFIENKPVQAGTSSKEGGAITLNNWKNVVAYEVENENGELVYVVNALERPYGFTVPSWKDSYKVYAVSAAQGRIEVTFNK</sequence>
<name>A0A412FV59_9BACE</name>
<dbReference type="InterPro" id="IPR031161">
    <property type="entry name" value="Peptidase_M60_dom"/>
</dbReference>
<dbReference type="EMBL" id="VVYP01000003">
    <property type="protein sequence ID" value="KAA5465412.1"/>
    <property type="molecule type" value="Genomic_DNA"/>
</dbReference>
<dbReference type="PROSITE" id="PS51723">
    <property type="entry name" value="PEPTIDASE_M60"/>
    <property type="match status" value="1"/>
</dbReference>
<dbReference type="CDD" id="cd14948">
    <property type="entry name" value="BACON"/>
    <property type="match status" value="2"/>
</dbReference>
<dbReference type="SUPFAM" id="SSF49785">
    <property type="entry name" value="Galactose-binding domain-like"/>
    <property type="match status" value="1"/>
</dbReference>
<evidence type="ECO:0000313" key="6">
    <source>
        <dbReference type="Proteomes" id="UP000475905"/>
    </source>
</evidence>
<dbReference type="Gene3D" id="1.10.390.30">
    <property type="entry name" value="Peptidase M60, enhancin-like domain 3"/>
    <property type="match status" value="1"/>
</dbReference>
<reference evidence="3 6" key="2">
    <citation type="journal article" date="2019" name="Nat. Med.">
        <title>A library of human gut bacterial isolates paired with longitudinal multiomics data enables mechanistic microbiome research.</title>
        <authorList>
            <person name="Poyet M."/>
            <person name="Groussin M."/>
            <person name="Gibbons S.M."/>
            <person name="Avila-Pacheco J."/>
            <person name="Jiang X."/>
            <person name="Kearney S.M."/>
            <person name="Perrotta A.R."/>
            <person name="Berdy B."/>
            <person name="Zhao S."/>
            <person name="Lieberman T.D."/>
            <person name="Swanson P.K."/>
            <person name="Smith M."/>
            <person name="Roesemann S."/>
            <person name="Alexander J.E."/>
            <person name="Rich S.A."/>
            <person name="Livny J."/>
            <person name="Vlamakis H."/>
            <person name="Clish C."/>
            <person name="Bullock K."/>
            <person name="Deik A."/>
            <person name="Scott J."/>
            <person name="Pierce K.A."/>
            <person name="Xavier R.J."/>
            <person name="Alm E.J."/>
        </authorList>
    </citation>
    <scope>NUCLEOTIDE SEQUENCE [LARGE SCALE GENOMIC DNA]</scope>
    <source>
        <strain evidence="3 6">BIOML-A31</strain>
    </source>
</reference>
<gene>
    <name evidence="4" type="ORF">DWY26_09570</name>
    <name evidence="3" type="ORF">F2Y36_03630</name>
</gene>
<feature type="signal peptide" evidence="1">
    <location>
        <begin position="1"/>
        <end position="17"/>
    </location>
</feature>
<dbReference type="Proteomes" id="UP000475905">
    <property type="component" value="Unassembled WGS sequence"/>
</dbReference>
<comment type="caution">
    <text evidence="4">The sequence shown here is derived from an EMBL/GenBank/DDBJ whole genome shotgun (WGS) entry which is preliminary data.</text>
</comment>
<dbReference type="Gene3D" id="3.40.390.80">
    <property type="entry name" value="Peptidase M60, enhancin-like domain 2"/>
    <property type="match status" value="1"/>
</dbReference>
<evidence type="ECO:0000259" key="2">
    <source>
        <dbReference type="PROSITE" id="PS51723"/>
    </source>
</evidence>
<dbReference type="InterPro" id="IPR008979">
    <property type="entry name" value="Galactose-bd-like_sf"/>
</dbReference>
<feature type="domain" description="Peptidase M60" evidence="2">
    <location>
        <begin position="449"/>
        <end position="745"/>
    </location>
</feature>
<evidence type="ECO:0000313" key="5">
    <source>
        <dbReference type="Proteomes" id="UP000284205"/>
    </source>
</evidence>
<dbReference type="EMBL" id="QRUO01000007">
    <property type="protein sequence ID" value="RGR72038.1"/>
    <property type="molecule type" value="Genomic_DNA"/>
</dbReference>